<feature type="region of interest" description="Disordered" evidence="1">
    <location>
        <begin position="161"/>
        <end position="184"/>
    </location>
</feature>
<feature type="compositionally biased region" description="Gly residues" evidence="1">
    <location>
        <begin position="96"/>
        <end position="108"/>
    </location>
</feature>
<dbReference type="HOGENOM" id="CLU_1465346_0_0_7"/>
<accession>B8JHH6</accession>
<name>B8JHH6_ANAD2</name>
<dbReference type="Proteomes" id="UP000007089">
    <property type="component" value="Chromosome"/>
</dbReference>
<evidence type="ECO:0000313" key="3">
    <source>
        <dbReference type="EMBL" id="ACL66688.1"/>
    </source>
</evidence>
<dbReference type="RefSeq" id="WP_015934497.1">
    <property type="nucleotide sequence ID" value="NC_011891.1"/>
</dbReference>
<sequence length="184" mass="19318">MNRSFTQCARQLAALLLVAPLAAAAQPRDARGKGAALPEPSLQVILRSRDTLGLDAGQVVTLELKLSEVQLRARELVAERDRDVEAARSGPQNGASGPGEGALRGGTGAAPPPGAVQVRDQRLLADYQALDAASVHGIRRIFRPEQLEQLDALLARRAEALGSAQRRPAPPQPGTPAEAPARAP</sequence>
<evidence type="ECO:0000256" key="2">
    <source>
        <dbReference type="SAM" id="SignalP"/>
    </source>
</evidence>
<dbReference type="KEGG" id="acp:A2cp1_3354"/>
<feature type="region of interest" description="Disordered" evidence="1">
    <location>
        <begin position="80"/>
        <end position="115"/>
    </location>
</feature>
<feature type="signal peptide" evidence="2">
    <location>
        <begin position="1"/>
        <end position="24"/>
    </location>
</feature>
<gene>
    <name evidence="3" type="ordered locus">A2cp1_3354</name>
</gene>
<protein>
    <submittedName>
        <fullName evidence="3">Type-I PKS</fullName>
    </submittedName>
</protein>
<keyword evidence="4" id="KW-1185">Reference proteome</keyword>
<reference evidence="3" key="1">
    <citation type="submission" date="2009-01" db="EMBL/GenBank/DDBJ databases">
        <title>Complete sequence of Anaeromyxobacter dehalogenans 2CP-1.</title>
        <authorList>
            <consortium name="US DOE Joint Genome Institute"/>
            <person name="Lucas S."/>
            <person name="Copeland A."/>
            <person name="Lapidus A."/>
            <person name="Glavina del Rio T."/>
            <person name="Dalin E."/>
            <person name="Tice H."/>
            <person name="Bruce D."/>
            <person name="Goodwin L."/>
            <person name="Pitluck S."/>
            <person name="Saunders E."/>
            <person name="Brettin T."/>
            <person name="Detter J.C."/>
            <person name="Han C."/>
            <person name="Larimer F."/>
            <person name="Land M."/>
            <person name="Hauser L."/>
            <person name="Kyrpides N."/>
            <person name="Ovchinnikova G."/>
            <person name="Beliaev A.S."/>
            <person name="Richardson P."/>
        </authorList>
    </citation>
    <scope>NUCLEOTIDE SEQUENCE</scope>
    <source>
        <strain evidence="3">2CP-1</strain>
    </source>
</reference>
<evidence type="ECO:0000256" key="1">
    <source>
        <dbReference type="SAM" id="MobiDB-lite"/>
    </source>
</evidence>
<dbReference type="EMBL" id="CP001359">
    <property type="protein sequence ID" value="ACL66688.1"/>
    <property type="molecule type" value="Genomic_DNA"/>
</dbReference>
<organism evidence="3 4">
    <name type="scientific">Anaeromyxobacter dehalogenans (strain ATCC BAA-258 / DSM 21875 / 2CP-1)</name>
    <dbReference type="NCBI Taxonomy" id="455488"/>
    <lineage>
        <taxon>Bacteria</taxon>
        <taxon>Pseudomonadati</taxon>
        <taxon>Myxococcota</taxon>
        <taxon>Myxococcia</taxon>
        <taxon>Myxococcales</taxon>
        <taxon>Cystobacterineae</taxon>
        <taxon>Anaeromyxobacteraceae</taxon>
        <taxon>Anaeromyxobacter</taxon>
    </lineage>
</organism>
<evidence type="ECO:0000313" key="4">
    <source>
        <dbReference type="Proteomes" id="UP000007089"/>
    </source>
</evidence>
<keyword evidence="2" id="KW-0732">Signal</keyword>
<feature type="chain" id="PRO_5002875080" evidence="2">
    <location>
        <begin position="25"/>
        <end position="184"/>
    </location>
</feature>
<proteinExistence type="predicted"/>
<dbReference type="AlphaFoldDB" id="B8JHH6"/>